<proteinExistence type="inferred from homology"/>
<feature type="transmembrane region" description="Helical" evidence="7">
    <location>
        <begin position="48"/>
        <end position="68"/>
    </location>
</feature>
<feature type="transmembrane region" description="Helical" evidence="7">
    <location>
        <begin position="228"/>
        <end position="249"/>
    </location>
</feature>
<feature type="transmembrane region" description="Helical" evidence="7">
    <location>
        <begin position="110"/>
        <end position="128"/>
    </location>
</feature>
<reference evidence="9" key="1">
    <citation type="submission" date="2018-12" db="EMBL/GenBank/DDBJ databases">
        <title>Novel natural products biosynthetic potential of the class Ktedonobacteria.</title>
        <authorList>
            <person name="Zheng Y."/>
            <person name="Saitou A."/>
            <person name="Wang C.M."/>
            <person name="Toyoda A."/>
            <person name="Minakuchi Y."/>
            <person name="Sekiguchi Y."/>
            <person name="Ueda K."/>
            <person name="Takano H."/>
            <person name="Sakai Y."/>
            <person name="Yokota A."/>
            <person name="Yabe S."/>
        </authorList>
    </citation>
    <scope>NUCLEOTIDE SEQUENCE</scope>
    <source>
        <strain evidence="9">A3-2</strain>
    </source>
</reference>
<keyword evidence="3" id="KW-1003">Cell membrane</keyword>
<keyword evidence="5 7" id="KW-1133">Transmembrane helix</keyword>
<feature type="transmembrane region" description="Helical" evidence="7">
    <location>
        <begin position="80"/>
        <end position="98"/>
    </location>
</feature>
<dbReference type="PANTHER" id="PTHR42920:SF15">
    <property type="entry name" value="MEMBRANE PROTEIN"/>
    <property type="match status" value="1"/>
</dbReference>
<dbReference type="InterPro" id="IPR037185">
    <property type="entry name" value="EmrE-like"/>
</dbReference>
<evidence type="ECO:0000256" key="7">
    <source>
        <dbReference type="SAM" id="Phobius"/>
    </source>
</evidence>
<sequence length="304" mass="32556">MRISPPPLMSRRRGMRSLAGLAPLGASCLWGGMYVVSRASFGAIPPVTLGLLRLLLGGAALWLVLRLRGSRERLQRRERWRLPLLGLCIAATITTQFIGTDLASAHDGALLTTITPLFIVPLAWLLLGERPRWRVVAGTLLALVGVVIIVGSEQGNGASTQARSVLLGDGLLIISAFFWALFTVLGTPLVRKYSALVITTYGTLWSLVFFVPLAVWELSQLPQLSFSLGSLASVLYLGLGATALAWFLWYRGVERLPAGVAAVFFFAQPLVGGLLSALLLQEELGAGFWLGGLVLALGIVLASL</sequence>
<organism evidence="9">
    <name type="scientific">Thermogemmatispora argillosa</name>
    <dbReference type="NCBI Taxonomy" id="2045280"/>
    <lineage>
        <taxon>Bacteria</taxon>
        <taxon>Bacillati</taxon>
        <taxon>Chloroflexota</taxon>
        <taxon>Ktedonobacteria</taxon>
        <taxon>Thermogemmatisporales</taxon>
        <taxon>Thermogemmatisporaceae</taxon>
        <taxon>Thermogemmatispora</taxon>
    </lineage>
</organism>
<feature type="domain" description="EamA" evidence="8">
    <location>
        <begin position="167"/>
        <end position="303"/>
    </location>
</feature>
<keyword evidence="4 7" id="KW-0812">Transmembrane</keyword>
<feature type="transmembrane region" description="Helical" evidence="7">
    <location>
        <begin position="164"/>
        <end position="186"/>
    </location>
</feature>
<accession>A0A455T025</accession>
<protein>
    <submittedName>
        <fullName evidence="9">Membrane protein</fullName>
    </submittedName>
</protein>
<evidence type="ECO:0000256" key="4">
    <source>
        <dbReference type="ARBA" id="ARBA00022692"/>
    </source>
</evidence>
<evidence type="ECO:0000256" key="3">
    <source>
        <dbReference type="ARBA" id="ARBA00022475"/>
    </source>
</evidence>
<dbReference type="InterPro" id="IPR051258">
    <property type="entry name" value="Diverse_Substrate_Transporter"/>
</dbReference>
<name>A0A455T025_9CHLR</name>
<dbReference type="SUPFAM" id="SSF103481">
    <property type="entry name" value="Multidrug resistance efflux transporter EmrE"/>
    <property type="match status" value="2"/>
</dbReference>
<dbReference type="Pfam" id="PF00892">
    <property type="entry name" value="EamA"/>
    <property type="match status" value="2"/>
</dbReference>
<dbReference type="AlphaFoldDB" id="A0A455T025"/>
<feature type="transmembrane region" description="Helical" evidence="7">
    <location>
        <begin position="286"/>
        <end position="303"/>
    </location>
</feature>
<feature type="transmembrane region" description="Helical" evidence="7">
    <location>
        <begin position="193"/>
        <end position="216"/>
    </location>
</feature>
<dbReference type="PANTHER" id="PTHR42920">
    <property type="entry name" value="OS03G0707200 PROTEIN-RELATED"/>
    <property type="match status" value="1"/>
</dbReference>
<gene>
    <name evidence="9" type="ORF">KTA_08980</name>
</gene>
<evidence type="ECO:0000256" key="6">
    <source>
        <dbReference type="ARBA" id="ARBA00023136"/>
    </source>
</evidence>
<dbReference type="EMBL" id="AP019377">
    <property type="protein sequence ID" value="BBH92699.1"/>
    <property type="molecule type" value="Genomic_DNA"/>
</dbReference>
<dbReference type="PROSITE" id="PS51257">
    <property type="entry name" value="PROKAR_LIPOPROTEIN"/>
    <property type="match status" value="1"/>
</dbReference>
<feature type="domain" description="EamA" evidence="8">
    <location>
        <begin position="24"/>
        <end position="150"/>
    </location>
</feature>
<feature type="transmembrane region" description="Helical" evidence="7">
    <location>
        <begin position="256"/>
        <end position="280"/>
    </location>
</feature>
<comment type="subcellular location">
    <subcellularLocation>
        <location evidence="1">Cell membrane</location>
        <topology evidence="1">Multi-pass membrane protein</topology>
    </subcellularLocation>
</comment>
<evidence type="ECO:0000256" key="5">
    <source>
        <dbReference type="ARBA" id="ARBA00022989"/>
    </source>
</evidence>
<feature type="transmembrane region" description="Helical" evidence="7">
    <location>
        <begin position="135"/>
        <end position="152"/>
    </location>
</feature>
<comment type="similarity">
    <text evidence="2">Belongs to the EamA transporter family.</text>
</comment>
<evidence type="ECO:0000313" key="9">
    <source>
        <dbReference type="EMBL" id="BBH92699.1"/>
    </source>
</evidence>
<dbReference type="GO" id="GO:0005886">
    <property type="term" value="C:plasma membrane"/>
    <property type="evidence" value="ECO:0007669"/>
    <property type="project" value="UniProtKB-SubCell"/>
</dbReference>
<keyword evidence="6 7" id="KW-0472">Membrane</keyword>
<evidence type="ECO:0000256" key="1">
    <source>
        <dbReference type="ARBA" id="ARBA00004651"/>
    </source>
</evidence>
<evidence type="ECO:0000259" key="8">
    <source>
        <dbReference type="Pfam" id="PF00892"/>
    </source>
</evidence>
<dbReference type="InterPro" id="IPR000620">
    <property type="entry name" value="EamA_dom"/>
</dbReference>
<evidence type="ECO:0000256" key="2">
    <source>
        <dbReference type="ARBA" id="ARBA00007362"/>
    </source>
</evidence>